<feature type="compositionally biased region" description="Low complexity" evidence="1">
    <location>
        <begin position="348"/>
        <end position="364"/>
    </location>
</feature>
<feature type="transmembrane region" description="Helical" evidence="2">
    <location>
        <begin position="124"/>
        <end position="143"/>
    </location>
</feature>
<dbReference type="STRING" id="479432.Sros_1381"/>
<keyword evidence="4" id="KW-1185">Reference proteome</keyword>
<evidence type="ECO:0000313" key="4">
    <source>
        <dbReference type="Proteomes" id="UP000002029"/>
    </source>
</evidence>
<feature type="compositionally biased region" description="Pro residues" evidence="1">
    <location>
        <begin position="465"/>
        <end position="474"/>
    </location>
</feature>
<dbReference type="HOGENOM" id="CLU_385801_0_0_11"/>
<feature type="compositionally biased region" description="Pro residues" evidence="1">
    <location>
        <begin position="438"/>
        <end position="455"/>
    </location>
</feature>
<dbReference type="Proteomes" id="UP000002029">
    <property type="component" value="Chromosome"/>
</dbReference>
<dbReference type="OrthoDB" id="3502101at2"/>
<gene>
    <name evidence="3" type="ordered locus">Sros_1381</name>
</gene>
<dbReference type="EMBL" id="CP001814">
    <property type="protein sequence ID" value="ACZ84376.1"/>
    <property type="molecule type" value="Genomic_DNA"/>
</dbReference>
<keyword evidence="2" id="KW-1133">Transmembrane helix</keyword>
<protein>
    <submittedName>
        <fullName evidence="3">Uncharacterized protein</fullName>
    </submittedName>
</protein>
<feature type="compositionally biased region" description="Low complexity" evidence="1">
    <location>
        <begin position="532"/>
        <end position="551"/>
    </location>
</feature>
<dbReference type="KEGG" id="sro:Sros_1381"/>
<feature type="compositionally biased region" description="Low complexity" evidence="1">
    <location>
        <begin position="189"/>
        <end position="307"/>
    </location>
</feature>
<dbReference type="eggNOG" id="ENOG5033GB4">
    <property type="taxonomic scope" value="Bacteria"/>
</dbReference>
<feature type="transmembrane region" description="Helical" evidence="2">
    <location>
        <begin position="89"/>
        <end position="112"/>
    </location>
</feature>
<reference evidence="3 4" key="1">
    <citation type="journal article" date="2010" name="Stand. Genomic Sci.">
        <title>Complete genome sequence of Streptosporangium roseum type strain (NI 9100).</title>
        <authorList>
            <person name="Nolan M."/>
            <person name="Sikorski J."/>
            <person name="Jando M."/>
            <person name="Lucas S."/>
            <person name="Lapidus A."/>
            <person name="Glavina Del Rio T."/>
            <person name="Chen F."/>
            <person name="Tice H."/>
            <person name="Pitluck S."/>
            <person name="Cheng J.F."/>
            <person name="Chertkov O."/>
            <person name="Sims D."/>
            <person name="Meincke L."/>
            <person name="Brettin T."/>
            <person name="Han C."/>
            <person name="Detter J.C."/>
            <person name="Bruce D."/>
            <person name="Goodwin L."/>
            <person name="Land M."/>
            <person name="Hauser L."/>
            <person name="Chang Y.J."/>
            <person name="Jeffries C.D."/>
            <person name="Ivanova N."/>
            <person name="Mavromatis K."/>
            <person name="Mikhailova N."/>
            <person name="Chen A."/>
            <person name="Palaniappan K."/>
            <person name="Chain P."/>
            <person name="Rohde M."/>
            <person name="Goker M."/>
            <person name="Bristow J."/>
            <person name="Eisen J.A."/>
            <person name="Markowitz V."/>
            <person name="Hugenholtz P."/>
            <person name="Kyrpides N.C."/>
            <person name="Klenk H.P."/>
        </authorList>
    </citation>
    <scope>NUCLEOTIDE SEQUENCE [LARGE SCALE GENOMIC DNA]</scope>
    <source>
        <strain evidence="4">ATCC 12428 / DSM 43021 / JCM 3005 / NI 9100</strain>
    </source>
</reference>
<feature type="region of interest" description="Disordered" evidence="1">
    <location>
        <begin position="157"/>
        <end position="759"/>
    </location>
</feature>
<name>D2BEL3_STRRD</name>
<feature type="transmembrane region" description="Helical" evidence="2">
    <location>
        <begin position="17"/>
        <end position="38"/>
    </location>
</feature>
<feature type="compositionally biased region" description="Low complexity" evidence="1">
    <location>
        <begin position="614"/>
        <end position="632"/>
    </location>
</feature>
<keyword evidence="2" id="KW-0812">Transmembrane</keyword>
<dbReference type="RefSeq" id="WP_012888121.1">
    <property type="nucleotide sequence ID" value="NC_013595.1"/>
</dbReference>
<dbReference type="AlphaFoldDB" id="D2BEL3"/>
<sequence>MGVAVINLEAGRLREPAAWLMTAIAFTSVLVGVERLLFGGSSTGGSSFGLRAAGYVDDFTSPVTVVLAVGAVLLASHLGPVIARLKVMVYVAVATLGLAALFGVVGLFGGLFSGDLDFGRKIEFFLVGLPSLALAVVALLYLLPKAAPAASRPAGFRADGGFDRPQEQYVSPGHASQGGPAYSQGGQAPQQGFQSQDQMSQQGFQPQDQAFQGGQAYPQGGQAPQQGFQPQDQAPQQGFPSQEQSPQQGFQPQDQMSQQGFQPQDQAPQQGFQPQEQSPQGGHAYSQGGHSQQAQPAPAPQQGFPSQDQAFQGGGQTYSQGGQAPQQGFQSQEQSPQGGHAYSQGGHSQQAQPAPAPQLPYSQPALPPAPSSASSDNYGASDSYSASDNYGASDNNYGRQQAHGYAQPVGDGYSQAAYAPPAENQPYGNQAASYAPAQPAPQALPPAAPAEPYTPSPYVAADVQPPAPARPYEPPVTAYDPPIYATPAEQQPQSPPYAEPQHPGYGSPAEPQHSGYGQQADAQFPGYAPQSEPQQAPFYQAQPEAYQAQPEAPAPYTPADAQPRVSFDSQAQSSFPQPPENYGQPFGGYSGTDFARPTEPNLHYPAPDPVDPRSQQMAQAYQQAESYQQQSQGGEPQLRVPEYGASQAGGSYDDPFGHPQTPQAPPAAQPYQQQGGHQWDTPAADATLRFDPSAYQGDPLNDPNAGRNSWDSQPAIDPTAIYKPERSAQVTGEEIPDRERVGPGQEQNMSWYGSDRREH</sequence>
<accession>D2BEL3</accession>
<evidence type="ECO:0000313" key="3">
    <source>
        <dbReference type="EMBL" id="ACZ84376.1"/>
    </source>
</evidence>
<evidence type="ECO:0000256" key="2">
    <source>
        <dbReference type="SAM" id="Phobius"/>
    </source>
</evidence>
<evidence type="ECO:0000256" key="1">
    <source>
        <dbReference type="SAM" id="MobiDB-lite"/>
    </source>
</evidence>
<feature type="compositionally biased region" description="Low complexity" evidence="1">
    <location>
        <begin position="317"/>
        <end position="339"/>
    </location>
</feature>
<feature type="compositionally biased region" description="Polar residues" evidence="1">
    <location>
        <begin position="376"/>
        <end position="399"/>
    </location>
</feature>
<keyword evidence="2" id="KW-0472">Membrane</keyword>
<proteinExistence type="predicted"/>
<organism evidence="3 4">
    <name type="scientific">Streptosporangium roseum (strain ATCC 12428 / DSM 43021 / JCM 3005 / KCTC 9067 / NCIMB 10171 / NRRL 2505 / NI 9100)</name>
    <dbReference type="NCBI Taxonomy" id="479432"/>
    <lineage>
        <taxon>Bacteria</taxon>
        <taxon>Bacillati</taxon>
        <taxon>Actinomycetota</taxon>
        <taxon>Actinomycetes</taxon>
        <taxon>Streptosporangiales</taxon>
        <taxon>Streptosporangiaceae</taxon>
        <taxon>Streptosporangium</taxon>
    </lineage>
</organism>
<feature type="transmembrane region" description="Helical" evidence="2">
    <location>
        <begin position="59"/>
        <end position="83"/>
    </location>
</feature>